<evidence type="ECO:0000256" key="1">
    <source>
        <dbReference type="SAM" id="Coils"/>
    </source>
</evidence>
<gene>
    <name evidence="2" type="ORF">PENSTE_c002G05532</name>
</gene>
<proteinExistence type="predicted"/>
<evidence type="ECO:0000313" key="3">
    <source>
        <dbReference type="Proteomes" id="UP000191285"/>
    </source>
</evidence>
<organism evidence="2 3">
    <name type="scientific">Penicillium steckii</name>
    <dbReference type="NCBI Taxonomy" id="303698"/>
    <lineage>
        <taxon>Eukaryota</taxon>
        <taxon>Fungi</taxon>
        <taxon>Dikarya</taxon>
        <taxon>Ascomycota</taxon>
        <taxon>Pezizomycotina</taxon>
        <taxon>Eurotiomycetes</taxon>
        <taxon>Eurotiomycetidae</taxon>
        <taxon>Eurotiales</taxon>
        <taxon>Aspergillaceae</taxon>
        <taxon>Penicillium</taxon>
    </lineage>
</organism>
<evidence type="ECO:0000313" key="2">
    <source>
        <dbReference type="EMBL" id="OQE29736.1"/>
    </source>
</evidence>
<feature type="coiled-coil region" evidence="1">
    <location>
        <begin position="80"/>
        <end position="107"/>
    </location>
</feature>
<evidence type="ECO:0008006" key="4">
    <source>
        <dbReference type="Google" id="ProtNLM"/>
    </source>
</evidence>
<dbReference type="AlphaFoldDB" id="A0A1V6TU85"/>
<sequence>MSFGVSIGDIVVCLQLVHRVFSIVGKGRKNAPRDLKELQNALLGLSCVLELLKKEHEKVMSSQAAPATTIQTSQFLGYLIHSCEEALHQLEDATEQYKEALDESGNASYKDQLKIQWKRMLWSMRGDTLMQYRDKLRSHTDSINLLLNTSVWSVHLQID</sequence>
<dbReference type="EMBL" id="MLKD01000002">
    <property type="protein sequence ID" value="OQE29736.1"/>
    <property type="molecule type" value="Genomic_DNA"/>
</dbReference>
<protein>
    <recommendedName>
        <fullName evidence="4">Fungal N-terminal domain-containing protein</fullName>
    </recommendedName>
</protein>
<dbReference type="PANTHER" id="PTHR38886:SF1">
    <property type="entry name" value="NACHT-NTPASE AND P-LOOP NTPASES N-TERMINAL DOMAIN-CONTAINING PROTEIN"/>
    <property type="match status" value="1"/>
</dbReference>
<accession>A0A1V6TU85</accession>
<name>A0A1V6TU85_9EURO</name>
<dbReference type="OrthoDB" id="5404564at2759"/>
<reference evidence="3" key="1">
    <citation type="journal article" date="2017" name="Nat. Microbiol.">
        <title>Global analysis of biosynthetic gene clusters reveals vast potential of secondary metabolite production in Penicillium species.</title>
        <authorList>
            <person name="Nielsen J.C."/>
            <person name="Grijseels S."/>
            <person name="Prigent S."/>
            <person name="Ji B."/>
            <person name="Dainat J."/>
            <person name="Nielsen K.F."/>
            <person name="Frisvad J.C."/>
            <person name="Workman M."/>
            <person name="Nielsen J."/>
        </authorList>
    </citation>
    <scope>NUCLEOTIDE SEQUENCE [LARGE SCALE GENOMIC DNA]</scope>
    <source>
        <strain evidence="3">IBT 24891</strain>
    </source>
</reference>
<keyword evidence="1" id="KW-0175">Coiled coil</keyword>
<keyword evidence="3" id="KW-1185">Reference proteome</keyword>
<dbReference type="STRING" id="303698.A0A1V6TU85"/>
<comment type="caution">
    <text evidence="2">The sequence shown here is derived from an EMBL/GenBank/DDBJ whole genome shotgun (WGS) entry which is preliminary data.</text>
</comment>
<dbReference type="PANTHER" id="PTHR38886">
    <property type="entry name" value="SESA DOMAIN-CONTAINING PROTEIN"/>
    <property type="match status" value="1"/>
</dbReference>
<dbReference type="Proteomes" id="UP000191285">
    <property type="component" value="Unassembled WGS sequence"/>
</dbReference>